<sequence length="43" mass="5140">MFLSLLTLRVFRMSLNTLYINDKNRTRILDSYIFSSHCRSVIT</sequence>
<organism evidence="1 2">
    <name type="scientific">Plesiocystis pacifica SIR-1</name>
    <dbReference type="NCBI Taxonomy" id="391625"/>
    <lineage>
        <taxon>Bacteria</taxon>
        <taxon>Pseudomonadati</taxon>
        <taxon>Myxococcota</taxon>
        <taxon>Polyangia</taxon>
        <taxon>Nannocystales</taxon>
        <taxon>Nannocystaceae</taxon>
        <taxon>Plesiocystis</taxon>
    </lineage>
</organism>
<keyword evidence="2" id="KW-1185">Reference proteome</keyword>
<accession>A6GIW5</accession>
<dbReference type="Proteomes" id="UP000005801">
    <property type="component" value="Unassembled WGS sequence"/>
</dbReference>
<name>A6GIW5_9BACT</name>
<proteinExistence type="predicted"/>
<dbReference type="AlphaFoldDB" id="A6GIW5"/>
<gene>
    <name evidence="1" type="ORF">PPSIR1_17620</name>
</gene>
<evidence type="ECO:0000313" key="2">
    <source>
        <dbReference type="Proteomes" id="UP000005801"/>
    </source>
</evidence>
<protein>
    <submittedName>
        <fullName evidence="1">Uncharacterized protein</fullName>
    </submittedName>
</protein>
<comment type="caution">
    <text evidence="1">The sequence shown here is derived from an EMBL/GenBank/DDBJ whole genome shotgun (WGS) entry which is preliminary data.</text>
</comment>
<evidence type="ECO:0000313" key="1">
    <source>
        <dbReference type="EMBL" id="EDM74200.1"/>
    </source>
</evidence>
<dbReference type="EMBL" id="ABCS01000144">
    <property type="protein sequence ID" value="EDM74200.1"/>
    <property type="molecule type" value="Genomic_DNA"/>
</dbReference>
<reference evidence="1 2" key="1">
    <citation type="submission" date="2007-06" db="EMBL/GenBank/DDBJ databases">
        <authorList>
            <person name="Shimkets L."/>
            <person name="Ferriera S."/>
            <person name="Johnson J."/>
            <person name="Kravitz S."/>
            <person name="Beeson K."/>
            <person name="Sutton G."/>
            <person name="Rogers Y.-H."/>
            <person name="Friedman R."/>
            <person name="Frazier M."/>
            <person name="Venter J.C."/>
        </authorList>
    </citation>
    <scope>NUCLEOTIDE SEQUENCE [LARGE SCALE GENOMIC DNA]</scope>
    <source>
        <strain evidence="1 2">SIR-1</strain>
    </source>
</reference>